<sequence length="133" mass="13754">MIDYRASDWVDRVRDAAGGAVQVVLDTVGGIMSAHVLPLLAPVTGRMVLCGASDGPASIAASEVMVRNVSLIGYAAATLPPDRRGLLDAEVLTLAATGQLQSVIGSVLPLEQAAEAHRAIENRETVGKTIPTP</sequence>
<dbReference type="Gene3D" id="3.40.50.720">
    <property type="entry name" value="NAD(P)-binding Rossmann-like Domain"/>
    <property type="match status" value="1"/>
</dbReference>
<dbReference type="PANTHER" id="PTHR48106">
    <property type="entry name" value="QUINONE OXIDOREDUCTASE PIG3-RELATED"/>
    <property type="match status" value="1"/>
</dbReference>
<dbReference type="GO" id="GO:0070402">
    <property type="term" value="F:NADPH binding"/>
    <property type="evidence" value="ECO:0007669"/>
    <property type="project" value="TreeGrafter"/>
</dbReference>
<dbReference type="Proteomes" id="UP000188836">
    <property type="component" value="Unassembled WGS sequence"/>
</dbReference>
<keyword evidence="2" id="KW-0560">Oxidoreductase</keyword>
<evidence type="ECO:0000313" key="3">
    <source>
        <dbReference type="EMBL" id="ONM46291.1"/>
    </source>
</evidence>
<dbReference type="AlphaFoldDB" id="A0A1V2TAB6"/>
<comment type="caution">
    <text evidence="3">The sequence shown here is derived from an EMBL/GenBank/DDBJ whole genome shotgun (WGS) entry which is preliminary data.</text>
</comment>
<dbReference type="Gene3D" id="3.90.180.10">
    <property type="entry name" value="Medium-chain alcohol dehydrogenases, catalytic domain"/>
    <property type="match status" value="1"/>
</dbReference>
<reference evidence="3 4" key="1">
    <citation type="journal article" date="2016" name="Antonie Van Leeuwenhoek">
        <title>Nocardia donostiensis sp. nov., isolated from human respiratory specimens.</title>
        <authorList>
            <person name="Ercibengoa M."/>
            <person name="Bell M."/>
            <person name="Marimon J.M."/>
            <person name="Humrighouse B."/>
            <person name="Klenk H.P."/>
            <person name="Potter G."/>
            <person name="Perez-Trallero E."/>
        </authorList>
    </citation>
    <scope>NUCLEOTIDE SEQUENCE [LARGE SCALE GENOMIC DNA]</scope>
    <source>
        <strain evidence="3 4">X1655</strain>
    </source>
</reference>
<evidence type="ECO:0008006" key="5">
    <source>
        <dbReference type="Google" id="ProtNLM"/>
    </source>
</evidence>
<keyword evidence="4" id="KW-1185">Reference proteome</keyword>
<dbReference type="Pfam" id="PF13602">
    <property type="entry name" value="ADH_zinc_N_2"/>
    <property type="match status" value="1"/>
</dbReference>
<accession>A0A1V2TAB6</accession>
<dbReference type="RefSeq" id="WP_077121149.1">
    <property type="nucleotide sequence ID" value="NZ_LOKT01000014.1"/>
</dbReference>
<protein>
    <recommendedName>
        <fullName evidence="5">Alcohol dehydrogenase-like C-terminal domain-containing protein</fullName>
    </recommendedName>
</protein>
<dbReference type="GO" id="GO:0016651">
    <property type="term" value="F:oxidoreductase activity, acting on NAD(P)H"/>
    <property type="evidence" value="ECO:0007669"/>
    <property type="project" value="TreeGrafter"/>
</dbReference>
<dbReference type="InterPro" id="IPR036291">
    <property type="entry name" value="NAD(P)-bd_dom_sf"/>
</dbReference>
<dbReference type="EMBL" id="MUMY01000027">
    <property type="protein sequence ID" value="ONM46291.1"/>
    <property type="molecule type" value="Genomic_DNA"/>
</dbReference>
<dbReference type="STRING" id="1538463.B0T36_19795"/>
<gene>
    <name evidence="3" type="ORF">B0T46_23680</name>
</gene>
<keyword evidence="1" id="KW-0521">NADP</keyword>
<dbReference type="SUPFAM" id="SSF51735">
    <property type="entry name" value="NAD(P)-binding Rossmann-fold domains"/>
    <property type="match status" value="1"/>
</dbReference>
<evidence type="ECO:0000313" key="4">
    <source>
        <dbReference type="Proteomes" id="UP000188836"/>
    </source>
</evidence>
<proteinExistence type="predicted"/>
<organism evidence="3 4">
    <name type="scientific">Nocardia donostiensis</name>
    <dbReference type="NCBI Taxonomy" id="1538463"/>
    <lineage>
        <taxon>Bacteria</taxon>
        <taxon>Bacillati</taxon>
        <taxon>Actinomycetota</taxon>
        <taxon>Actinomycetes</taxon>
        <taxon>Mycobacteriales</taxon>
        <taxon>Nocardiaceae</taxon>
        <taxon>Nocardia</taxon>
    </lineage>
</organism>
<dbReference type="PANTHER" id="PTHR48106:SF18">
    <property type="entry name" value="QUINONE OXIDOREDUCTASE PIG3"/>
    <property type="match status" value="1"/>
</dbReference>
<evidence type="ECO:0000256" key="1">
    <source>
        <dbReference type="ARBA" id="ARBA00022857"/>
    </source>
</evidence>
<name>A0A1V2TAB6_9NOCA</name>
<evidence type="ECO:0000256" key="2">
    <source>
        <dbReference type="ARBA" id="ARBA00023002"/>
    </source>
</evidence>